<dbReference type="PROSITE" id="PS50931">
    <property type="entry name" value="HTH_LYSR"/>
    <property type="match status" value="1"/>
</dbReference>
<dbReference type="SUPFAM" id="SSF53850">
    <property type="entry name" value="Periplasmic binding protein-like II"/>
    <property type="match status" value="1"/>
</dbReference>
<evidence type="ECO:0000256" key="4">
    <source>
        <dbReference type="ARBA" id="ARBA00023163"/>
    </source>
</evidence>
<dbReference type="GO" id="GO:0003700">
    <property type="term" value="F:DNA-binding transcription factor activity"/>
    <property type="evidence" value="ECO:0007669"/>
    <property type="project" value="InterPro"/>
</dbReference>
<organism evidence="6 7">
    <name type="scientific">Aeromonas diversa CDC 2478-85</name>
    <dbReference type="NCBI Taxonomy" id="1268237"/>
    <lineage>
        <taxon>Bacteria</taxon>
        <taxon>Pseudomonadati</taxon>
        <taxon>Pseudomonadota</taxon>
        <taxon>Gammaproteobacteria</taxon>
        <taxon>Aeromonadales</taxon>
        <taxon>Aeromonadaceae</taxon>
        <taxon>Aeromonas</taxon>
    </lineage>
</organism>
<dbReference type="PANTHER" id="PTHR30118">
    <property type="entry name" value="HTH-TYPE TRANSCRIPTIONAL REGULATOR LEUO-RELATED"/>
    <property type="match status" value="1"/>
</dbReference>
<evidence type="ECO:0000256" key="1">
    <source>
        <dbReference type="ARBA" id="ARBA00009437"/>
    </source>
</evidence>
<protein>
    <submittedName>
        <fullName evidence="6">LysR family transcriptional regulator</fullName>
    </submittedName>
</protein>
<dbReference type="PANTHER" id="PTHR30118:SF12">
    <property type="entry name" value="TRANSCRIPTIONAL REGULATOR LYSR FAMILY"/>
    <property type="match status" value="1"/>
</dbReference>
<dbReference type="InterPro" id="IPR037402">
    <property type="entry name" value="YidZ_PBP2"/>
</dbReference>
<evidence type="ECO:0000313" key="6">
    <source>
        <dbReference type="EMBL" id="ENY73794.1"/>
    </source>
</evidence>
<sequence>MDLIALSRLGVRHLVALHMLLDTRSVTRAAERLCTSPSAVSKTLGQLRETLGDQLLYRQGNQLIPTAFAERLAPSLHRLLVDLNALLGEGEFNPASWRGRLRIALRESSLAWLGSPLLGRLMEEVPGLEPEVWSKEARGLDALAQGRLDFVILPHDQSQPRHPGLEWETLCEDRLICLLRPDHPALGQPWSLDAYLSWRHIAIRDEELATPFFEQQLAQLQVQRRIGATLPDFGSAAALCRHSDLVLTCSQGWAHACAPHLGLISRPVPFEYGAVTHSLVWFGPAGQDPAMSWIRQRLLQLANELQGPAMRGKPAVEHSRGA</sequence>
<reference evidence="6 7" key="1">
    <citation type="journal article" date="2013" name="Genome Announc.">
        <title>Draft Genome Sequence of the Aeromonas diversa Type Strain.</title>
        <authorList>
            <person name="Farfan M."/>
            <person name="Spataro N."/>
            <person name="Sanglas A."/>
            <person name="Albarral V."/>
            <person name="Loren J.G."/>
            <person name="Bosch E."/>
            <person name="Fuste M.C."/>
        </authorList>
    </citation>
    <scope>NUCLEOTIDE SEQUENCE [LARGE SCALE GENOMIC DNA]</scope>
    <source>
        <strain evidence="6 7">2478-85</strain>
    </source>
</reference>
<dbReference type="CDD" id="cd08417">
    <property type="entry name" value="PBP2_Nitroaromatics_like"/>
    <property type="match status" value="1"/>
</dbReference>
<dbReference type="SUPFAM" id="SSF46785">
    <property type="entry name" value="Winged helix' DNA-binding domain"/>
    <property type="match status" value="1"/>
</dbReference>
<dbReference type="RefSeq" id="WP_005345515.1">
    <property type="nucleotide sequence ID" value="NZ_APVG01000001.1"/>
</dbReference>
<dbReference type="InterPro" id="IPR036390">
    <property type="entry name" value="WH_DNA-bd_sf"/>
</dbReference>
<dbReference type="Proteomes" id="UP000023775">
    <property type="component" value="Unassembled WGS sequence"/>
</dbReference>
<dbReference type="InterPro" id="IPR000847">
    <property type="entry name" value="LysR_HTH_N"/>
</dbReference>
<feature type="domain" description="HTH lysR-type" evidence="5">
    <location>
        <begin position="9"/>
        <end position="66"/>
    </location>
</feature>
<gene>
    <name evidence="6" type="ORF">G114_00080</name>
</gene>
<dbReference type="InterPro" id="IPR050389">
    <property type="entry name" value="LysR-type_TF"/>
</dbReference>
<dbReference type="GO" id="GO:0003677">
    <property type="term" value="F:DNA binding"/>
    <property type="evidence" value="ECO:0007669"/>
    <property type="project" value="UniProtKB-KW"/>
</dbReference>
<dbReference type="InterPro" id="IPR036388">
    <property type="entry name" value="WH-like_DNA-bd_sf"/>
</dbReference>
<accession>N9U5Z0</accession>
<dbReference type="Pfam" id="PF03466">
    <property type="entry name" value="LysR_substrate"/>
    <property type="match status" value="1"/>
</dbReference>
<keyword evidence="7" id="KW-1185">Reference proteome</keyword>
<comment type="similarity">
    <text evidence="1">Belongs to the LysR transcriptional regulatory family.</text>
</comment>
<evidence type="ECO:0000313" key="7">
    <source>
        <dbReference type="Proteomes" id="UP000023775"/>
    </source>
</evidence>
<dbReference type="InterPro" id="IPR005119">
    <property type="entry name" value="LysR_subst-bd"/>
</dbReference>
<evidence type="ECO:0000256" key="2">
    <source>
        <dbReference type="ARBA" id="ARBA00023015"/>
    </source>
</evidence>
<comment type="caution">
    <text evidence="6">The sequence shown here is derived from an EMBL/GenBank/DDBJ whole genome shotgun (WGS) entry which is preliminary data.</text>
</comment>
<dbReference type="PATRIC" id="fig|1268237.3.peg.16"/>
<proteinExistence type="inferred from homology"/>
<dbReference type="EMBL" id="APVG01000001">
    <property type="protein sequence ID" value="ENY73794.1"/>
    <property type="molecule type" value="Genomic_DNA"/>
</dbReference>
<keyword evidence="2" id="KW-0805">Transcription regulation</keyword>
<evidence type="ECO:0000256" key="3">
    <source>
        <dbReference type="ARBA" id="ARBA00023125"/>
    </source>
</evidence>
<dbReference type="OrthoDB" id="6621790at2"/>
<evidence type="ECO:0000259" key="5">
    <source>
        <dbReference type="PROSITE" id="PS50931"/>
    </source>
</evidence>
<dbReference type="Gene3D" id="3.40.190.10">
    <property type="entry name" value="Periplasmic binding protein-like II"/>
    <property type="match status" value="2"/>
</dbReference>
<dbReference type="Gene3D" id="1.10.10.10">
    <property type="entry name" value="Winged helix-like DNA-binding domain superfamily/Winged helix DNA-binding domain"/>
    <property type="match status" value="1"/>
</dbReference>
<keyword evidence="4" id="KW-0804">Transcription</keyword>
<dbReference type="eggNOG" id="COG0583">
    <property type="taxonomic scope" value="Bacteria"/>
</dbReference>
<keyword evidence="3" id="KW-0238">DNA-binding</keyword>
<name>N9U5Z0_9GAMM</name>
<dbReference type="Pfam" id="PF00126">
    <property type="entry name" value="HTH_1"/>
    <property type="match status" value="1"/>
</dbReference>
<dbReference type="AlphaFoldDB" id="N9U5Z0"/>